<accession>A0A075B4M3</accession>
<dbReference type="HOGENOM" id="CLU_006684_1_3_1"/>
<dbReference type="STRING" id="988480.A0A075B4M3"/>
<dbReference type="InterPro" id="IPR020568">
    <property type="entry name" value="Ribosomal_Su5_D2-typ_SF"/>
</dbReference>
<gene>
    <name evidence="8" type="ORF">O9G_003338</name>
    <name evidence="9" type="ORF">ROZALSC1DRAFT_27354</name>
</gene>
<dbReference type="GO" id="GO:0005524">
    <property type="term" value="F:ATP binding"/>
    <property type="evidence" value="ECO:0007669"/>
    <property type="project" value="UniProtKB-KW"/>
</dbReference>
<feature type="chain" id="PRO_5040560505" evidence="7">
    <location>
        <begin position="16"/>
        <end position="786"/>
    </location>
</feature>
<evidence type="ECO:0000256" key="3">
    <source>
        <dbReference type="ARBA" id="ARBA00022840"/>
    </source>
</evidence>
<evidence type="ECO:0000313" key="8">
    <source>
        <dbReference type="EMBL" id="EPZ36467.1"/>
    </source>
</evidence>
<dbReference type="InterPro" id="IPR020575">
    <property type="entry name" value="Hsp90_N"/>
</dbReference>
<protein>
    <submittedName>
        <fullName evidence="8">Endoplasmin domain-containing protein</fullName>
    </submittedName>
    <submittedName>
        <fullName evidence="9">Heat shock protein Hsp90</fullName>
    </submittedName>
</protein>
<dbReference type="GO" id="GO:0140662">
    <property type="term" value="F:ATP-dependent protein folding chaperone"/>
    <property type="evidence" value="ECO:0007669"/>
    <property type="project" value="InterPro"/>
</dbReference>
<dbReference type="Gene3D" id="3.40.50.11260">
    <property type="match status" value="1"/>
</dbReference>
<feature type="binding site" evidence="5">
    <location>
        <position position="124"/>
    </location>
    <ligand>
        <name>ATP</name>
        <dbReference type="ChEBI" id="CHEBI:30616"/>
    </ligand>
</feature>
<feature type="compositionally biased region" description="Acidic residues" evidence="6">
    <location>
        <begin position="247"/>
        <end position="277"/>
    </location>
</feature>
<dbReference type="EMBL" id="KE560559">
    <property type="protein sequence ID" value="EPZ36467.1"/>
    <property type="molecule type" value="Genomic_DNA"/>
</dbReference>
<keyword evidence="2 5" id="KW-0547">Nucleotide-binding</keyword>
<dbReference type="OMA" id="HMERLMA"/>
<feature type="compositionally biased region" description="Acidic residues" evidence="6">
    <location>
        <begin position="738"/>
        <end position="772"/>
    </location>
</feature>
<feature type="binding site" evidence="5">
    <location>
        <position position="59"/>
    </location>
    <ligand>
        <name>ATP</name>
        <dbReference type="ChEBI" id="CHEBI:30616"/>
    </ligand>
</feature>
<dbReference type="PRINTS" id="PR00775">
    <property type="entry name" value="HEATSHOCK90"/>
</dbReference>
<evidence type="ECO:0000256" key="1">
    <source>
        <dbReference type="ARBA" id="ARBA00008239"/>
    </source>
</evidence>
<name>A0A075B4M3_ROZAC</name>
<dbReference type="FunFam" id="3.30.565.10:FF:000005">
    <property type="entry name" value="Heat shock protein 90"/>
    <property type="match status" value="1"/>
</dbReference>
<evidence type="ECO:0000313" key="9">
    <source>
        <dbReference type="EMBL" id="RKP21232.1"/>
    </source>
</evidence>
<dbReference type="AlphaFoldDB" id="A0A075B4M3"/>
<dbReference type="GO" id="GO:0051082">
    <property type="term" value="F:unfolded protein binding"/>
    <property type="evidence" value="ECO:0007669"/>
    <property type="project" value="InterPro"/>
</dbReference>
<evidence type="ECO:0000256" key="7">
    <source>
        <dbReference type="SAM" id="SignalP"/>
    </source>
</evidence>
<dbReference type="PIRSF" id="PIRSF002583">
    <property type="entry name" value="Hsp90"/>
    <property type="match status" value="1"/>
</dbReference>
<feature type="binding site" evidence="5">
    <location>
        <position position="63"/>
    </location>
    <ligand>
        <name>ATP</name>
        <dbReference type="ChEBI" id="CHEBI:30616"/>
    </ligand>
</feature>
<feature type="binding site" evidence="5">
    <location>
        <position position="200"/>
    </location>
    <ligand>
        <name>ATP</name>
        <dbReference type="ChEBI" id="CHEBI:30616"/>
    </ligand>
</feature>
<feature type="binding site" evidence="5">
    <location>
        <position position="118"/>
    </location>
    <ligand>
        <name>ATP</name>
        <dbReference type="ChEBI" id="CHEBI:30616"/>
    </ligand>
</feature>
<evidence type="ECO:0000256" key="5">
    <source>
        <dbReference type="PIRSR" id="PIRSR002583-1"/>
    </source>
</evidence>
<feature type="signal peptide" evidence="7">
    <location>
        <begin position="1"/>
        <end position="15"/>
    </location>
</feature>
<dbReference type="Gene3D" id="3.30.230.80">
    <property type="match status" value="1"/>
</dbReference>
<dbReference type="Gene3D" id="1.20.120.790">
    <property type="entry name" value="Heat shock protein 90, C-terminal domain"/>
    <property type="match status" value="1"/>
</dbReference>
<dbReference type="EMBL" id="ML004975">
    <property type="protein sequence ID" value="RKP21232.1"/>
    <property type="molecule type" value="Genomic_DNA"/>
</dbReference>
<feature type="region of interest" description="Disordered" evidence="6">
    <location>
        <begin position="247"/>
        <end position="285"/>
    </location>
</feature>
<feature type="region of interest" description="Disordered" evidence="6">
    <location>
        <begin position="732"/>
        <end position="786"/>
    </location>
</feature>
<dbReference type="InterPro" id="IPR001404">
    <property type="entry name" value="Hsp90_fam"/>
</dbReference>
<dbReference type="SUPFAM" id="SSF54211">
    <property type="entry name" value="Ribosomal protein S5 domain 2-like"/>
    <property type="match status" value="1"/>
</dbReference>
<proteinExistence type="inferred from homology"/>
<dbReference type="OrthoDB" id="28737at2759"/>
<organism evidence="8 10">
    <name type="scientific">Rozella allomycis (strain CSF55)</name>
    <dbReference type="NCBI Taxonomy" id="988480"/>
    <lineage>
        <taxon>Eukaryota</taxon>
        <taxon>Fungi</taxon>
        <taxon>Fungi incertae sedis</taxon>
        <taxon>Cryptomycota</taxon>
        <taxon>Cryptomycota incertae sedis</taxon>
        <taxon>Rozella</taxon>
    </lineage>
</organism>
<dbReference type="NCBIfam" id="NF003555">
    <property type="entry name" value="PRK05218.1"/>
    <property type="match status" value="1"/>
</dbReference>
<dbReference type="Pfam" id="PF13589">
    <property type="entry name" value="HATPase_c_3"/>
    <property type="match status" value="1"/>
</dbReference>
<dbReference type="Proteomes" id="UP000030755">
    <property type="component" value="Unassembled WGS sequence"/>
</dbReference>
<keyword evidence="9" id="KW-0346">Stress response</keyword>
<dbReference type="SUPFAM" id="SSF110942">
    <property type="entry name" value="HSP90 C-terminal domain"/>
    <property type="match status" value="1"/>
</dbReference>
<feature type="compositionally biased region" description="Basic and acidic residues" evidence="6">
    <location>
        <begin position="773"/>
        <end position="786"/>
    </location>
</feature>
<feature type="binding site" evidence="5">
    <location>
        <position position="406"/>
    </location>
    <ligand>
        <name>ATP</name>
        <dbReference type="ChEBI" id="CHEBI:30616"/>
    </ligand>
</feature>
<keyword evidence="10" id="KW-1185">Reference proteome</keyword>
<dbReference type="InterPro" id="IPR036890">
    <property type="entry name" value="HATPase_C_sf"/>
</dbReference>
<keyword evidence="7" id="KW-0732">Signal</keyword>
<evidence type="ECO:0000313" key="11">
    <source>
        <dbReference type="Proteomes" id="UP000281549"/>
    </source>
</evidence>
<dbReference type="SUPFAM" id="SSF55874">
    <property type="entry name" value="ATPase domain of HSP90 chaperone/DNA topoisomerase II/histidine kinase"/>
    <property type="match status" value="1"/>
</dbReference>
<dbReference type="Proteomes" id="UP000281549">
    <property type="component" value="Unassembled WGS sequence"/>
</dbReference>
<feature type="binding site" evidence="5">
    <location>
        <position position="110"/>
    </location>
    <ligand>
        <name>ATP</name>
        <dbReference type="ChEBI" id="CHEBI:30616"/>
    </ligand>
</feature>
<sequence>MKCLAILLFVGLVLGTSVPDYSVPPVAETTKHAYQTEVSRMMKLIVNSLYKSKEIFLRELISNASDALEKIRTASLRDEGALGGVRDLNITIAVDQEKGVLMIRDTGIGMTKEQLRENLGTIAKSGTAEFFQTIEKHGLNSTQNFIGQFGVGFYSAFLVADEITVVSKNNEDEQYVWQSREEEGFSISKDVRGNTLERGTMILLHMKEDAKEFLEDSKLRELIKKHSEFINFPIYLYSTKTIQVDAEESEEEVKGDDQGKEEEEKDDEIEDAEEEEGKEEKKEKKKIEKKIQEYERINDQKPIWMRDPKSVEEEEYKNFYKAFKGGESLGHLHFKAEGDVDFRVLLFIPKSNPFQNHQPTPEEMRNIKLFVKRVFITEDLGEFLPKWLTFITGVVDCDEMPLNVSRETLQQNKILKMMKNKIIQKVLDYLNRLKDEDEEKYESFYKEYSSLIKVGVMESKNYQEKLLKLIKFSSSFKKEKKDQNSESEKEISGSKSKMVTLEDYVKRMKKGQKSIFYLAADSIKEAKKSPLIEKVVGRGYEVLYFIDYLDEFLVQNTRSFQGFEFVSVAKEGLEFGDEDEEEKKEIESLSEKFKPLIEKIQEKFKDEIEKVVISSRLVKSPSALVSQKFGISPQMQKIQEALYKNNPLNEFYAKQKKIFEINPSHPLIVTLLDKLSSDESIVDQMLHLLYETTSLRSGYKINDEPGFAKRIEKMMRISLQMDLNAEPVVELKQGVEKEEGEGSEGEGGEGEGGENIVEVEQEESEQELTEENLNDKDIHSDEHEEL</sequence>
<evidence type="ECO:0000313" key="10">
    <source>
        <dbReference type="Proteomes" id="UP000030755"/>
    </source>
</evidence>
<evidence type="ECO:0000256" key="6">
    <source>
        <dbReference type="SAM" id="MobiDB-lite"/>
    </source>
</evidence>
<dbReference type="InterPro" id="IPR037196">
    <property type="entry name" value="HSP90_C"/>
</dbReference>
<dbReference type="Pfam" id="PF00183">
    <property type="entry name" value="HSP90"/>
    <property type="match status" value="1"/>
</dbReference>
<reference evidence="11" key="2">
    <citation type="journal article" date="2018" name="Nat. Microbiol.">
        <title>Leveraging single-cell genomics to expand the fungal tree of life.</title>
        <authorList>
            <person name="Ahrendt S.R."/>
            <person name="Quandt C.A."/>
            <person name="Ciobanu D."/>
            <person name="Clum A."/>
            <person name="Salamov A."/>
            <person name="Andreopoulos B."/>
            <person name="Cheng J.F."/>
            <person name="Woyke T."/>
            <person name="Pelin A."/>
            <person name="Henrissat B."/>
            <person name="Reynolds N.K."/>
            <person name="Benny G.L."/>
            <person name="Smith M.E."/>
            <person name="James T.Y."/>
            <person name="Grigoriev I.V."/>
        </authorList>
    </citation>
    <scope>NUCLEOTIDE SEQUENCE [LARGE SCALE GENOMIC DNA]</scope>
    <source>
        <strain evidence="11">CSF55</strain>
    </source>
</reference>
<comment type="similarity">
    <text evidence="1">Belongs to the heat shock protein 90 family.</text>
</comment>
<dbReference type="HAMAP" id="MF_00505">
    <property type="entry name" value="HSP90"/>
    <property type="match status" value="1"/>
</dbReference>
<feature type="binding site" evidence="5">
    <location>
        <position position="105"/>
    </location>
    <ligand>
        <name>ATP</name>
        <dbReference type="ChEBI" id="CHEBI:30616"/>
    </ligand>
</feature>
<keyword evidence="4" id="KW-0143">Chaperone</keyword>
<dbReference type="CDD" id="cd16927">
    <property type="entry name" value="HATPase_Hsp90-like"/>
    <property type="match status" value="1"/>
</dbReference>
<dbReference type="Gene3D" id="3.30.565.10">
    <property type="entry name" value="Histidine kinase-like ATPase, C-terminal domain"/>
    <property type="match status" value="1"/>
</dbReference>
<keyword evidence="3 5" id="KW-0067">ATP-binding</keyword>
<feature type="binding site" evidence="5">
    <location>
        <begin position="148"/>
        <end position="153"/>
    </location>
    <ligand>
        <name>ATP</name>
        <dbReference type="ChEBI" id="CHEBI:30616"/>
    </ligand>
</feature>
<reference evidence="8 10" key="1">
    <citation type="journal article" date="2013" name="Curr. Biol.">
        <title>Shared signatures of parasitism and phylogenomics unite Cryptomycota and microsporidia.</title>
        <authorList>
            <person name="James T.Y."/>
            <person name="Pelin A."/>
            <person name="Bonen L."/>
            <person name="Ahrendt S."/>
            <person name="Sain D."/>
            <person name="Corradi N."/>
            <person name="Stajich J.E."/>
        </authorList>
    </citation>
    <scope>NUCLEOTIDE SEQUENCE [LARGE SCALE GENOMIC DNA]</scope>
    <source>
        <strain evidence="8 10">CSF55</strain>
        <strain evidence="8 10">CSF55</strain>
    </source>
</reference>
<dbReference type="GO" id="GO:0016887">
    <property type="term" value="F:ATP hydrolysis activity"/>
    <property type="evidence" value="ECO:0007669"/>
    <property type="project" value="InterPro"/>
</dbReference>
<reference evidence="9" key="3">
    <citation type="submission" date="2018-08" db="EMBL/GenBank/DDBJ databases">
        <title>Leveraging single-cell genomics to expand the Fungal Tree of Life.</title>
        <authorList>
            <consortium name="DOE Joint Genome Institute"/>
            <person name="Ahrendt S.R."/>
            <person name="Quandt C.A."/>
            <person name="Ciobanu D."/>
            <person name="Clum A."/>
            <person name="Salamov A."/>
            <person name="Andreopoulos B."/>
            <person name="Cheng J.-F."/>
            <person name="Woyke T."/>
            <person name="Pelin A."/>
            <person name="Henrissat B."/>
            <person name="Reynolds N."/>
            <person name="Benny G.L."/>
            <person name="Smith M.E."/>
            <person name="James T.Y."/>
            <person name="Grigoriev I.V."/>
        </authorList>
    </citation>
    <scope>NUCLEOTIDE SEQUENCE</scope>
    <source>
        <strain evidence="9">CSF55</strain>
    </source>
</reference>
<evidence type="ECO:0000256" key="2">
    <source>
        <dbReference type="ARBA" id="ARBA00022741"/>
    </source>
</evidence>
<dbReference type="PANTHER" id="PTHR11528">
    <property type="entry name" value="HEAT SHOCK PROTEIN 90 FAMILY MEMBER"/>
    <property type="match status" value="1"/>
</dbReference>
<evidence type="ECO:0000256" key="4">
    <source>
        <dbReference type="ARBA" id="ARBA00023186"/>
    </source>
</evidence>
<feature type="binding site" evidence="5">
    <location>
        <begin position="125"/>
        <end position="126"/>
    </location>
    <ligand>
        <name>ATP</name>
        <dbReference type="ChEBI" id="CHEBI:30616"/>
    </ligand>
</feature>